<dbReference type="InterPro" id="IPR041437">
    <property type="entry name" value="GH115_C"/>
</dbReference>
<dbReference type="Gene3D" id="2.60.120.1620">
    <property type="match status" value="1"/>
</dbReference>
<feature type="domain" description="Gylcosyl hydrolase 115 C-terminal" evidence="1">
    <location>
        <begin position="407"/>
        <end position="582"/>
    </location>
</feature>
<reference evidence="3" key="1">
    <citation type="journal article" date="2019" name="Int. J. Syst. Evol. Microbiol.">
        <title>The Global Catalogue of Microorganisms (GCM) 10K type strain sequencing project: providing services to taxonomists for standard genome sequencing and annotation.</title>
        <authorList>
            <consortium name="The Broad Institute Genomics Platform"/>
            <consortium name="The Broad Institute Genome Sequencing Center for Infectious Disease"/>
            <person name="Wu L."/>
            <person name="Ma J."/>
        </authorList>
    </citation>
    <scope>NUCLEOTIDE SEQUENCE [LARGE SCALE GENOMIC DNA]</scope>
    <source>
        <strain evidence="3">CGMCC 1.15197</strain>
    </source>
</reference>
<gene>
    <name evidence="2" type="ORF">GCM10011383_45360</name>
</gene>
<dbReference type="PANTHER" id="PTHR37842:SF2">
    <property type="entry name" value="GYLCOSYL HYDROLASE 115 C-TERMINAL DOMAIN-CONTAINING PROTEIN"/>
    <property type="match status" value="1"/>
</dbReference>
<dbReference type="InterPro" id="IPR031924">
    <property type="entry name" value="GH115"/>
</dbReference>
<name>A0ABQ1UWM6_9BACT</name>
<dbReference type="Pfam" id="PF15979">
    <property type="entry name" value="Glyco_hydro_115"/>
    <property type="match status" value="1"/>
</dbReference>
<dbReference type="Gene3D" id="3.20.20.520">
    <property type="entry name" value="Glycosyl hydrolase family 115"/>
    <property type="match status" value="1"/>
</dbReference>
<proteinExistence type="predicted"/>
<dbReference type="Pfam" id="PF17829">
    <property type="entry name" value="GH115_C"/>
    <property type="match status" value="1"/>
</dbReference>
<dbReference type="RefSeq" id="WP_229755430.1">
    <property type="nucleotide sequence ID" value="NZ_BMHT01000017.1"/>
</dbReference>
<accession>A0ABQ1UWM6</accession>
<evidence type="ECO:0000259" key="1">
    <source>
        <dbReference type="Pfam" id="PF17829"/>
    </source>
</evidence>
<protein>
    <recommendedName>
        <fullName evidence="1">Gylcosyl hydrolase 115 C-terminal domain-containing protein</fullName>
    </recommendedName>
</protein>
<dbReference type="EMBL" id="BMHT01000017">
    <property type="protein sequence ID" value="GGF28556.1"/>
    <property type="molecule type" value="Genomic_DNA"/>
</dbReference>
<sequence>MRVDDDITVLFSDDNWGNIKYLPKEDLNRKGGYGMYYHLDYVGAPVSYRWLNVTQIERIWEQMKLTYDHGVKNLWIVNVGDLKPMEFPISFFLDYAWNPQAIQAADLPKYYTNWASAQFGPAHAGEIAELLARYTKYNARRTPEMLTADTYSVENYREADRVVGEYNSLAEKARQVYNQLGGTYKAAFYELVLSPIEMSANLNEMYVSAGKNKYYGEHGAVAANYYAERTRELFAKDAQLAKAYHELEGGKWNHMMTQTHIGYTYWDHPPLNMMPPVSYVQVPKKAAELGYLLEYGERPQWGWLDVEADWAFSTSLPLFDKINKQECYVDVLNRGEEQLTYTIKAKEDWVRLSKEQGTVQYNDKVYVTIDWSKVPQGSVTGTIVLAGAGQEYAITVPIRNNVPAASGFVENNGVVAIEAPHFTKKVDTKEAHWTVVPNLGRTTSSLILEPVTAKTQTPRANAPRVEYEFTVFTAGNVTVDAYLSPTQDFNKQGGLKYAIAIDNENPQVVNLNAGETKPDWEYPEWWTKSVGDHIKIKQSRHKVTTAGKHTLTIWALDPGVVFQKFVLNGEGKPKASYLGAPESVYHKPF</sequence>
<dbReference type="PANTHER" id="PTHR37842">
    <property type="match status" value="1"/>
</dbReference>
<dbReference type="Gene3D" id="1.20.58.2150">
    <property type="match status" value="1"/>
</dbReference>
<dbReference type="InterPro" id="IPR042301">
    <property type="entry name" value="GH115_sf"/>
</dbReference>
<comment type="caution">
    <text evidence="2">The sequence shown here is derived from an EMBL/GenBank/DDBJ whole genome shotgun (WGS) entry which is preliminary data.</text>
</comment>
<dbReference type="Proteomes" id="UP000632273">
    <property type="component" value="Unassembled WGS sequence"/>
</dbReference>
<evidence type="ECO:0000313" key="3">
    <source>
        <dbReference type="Proteomes" id="UP000632273"/>
    </source>
</evidence>
<evidence type="ECO:0000313" key="2">
    <source>
        <dbReference type="EMBL" id="GGF28556.1"/>
    </source>
</evidence>
<keyword evidence="3" id="KW-1185">Reference proteome</keyword>
<organism evidence="2 3">
    <name type="scientific">Hymenobacter cavernae</name>
    <dbReference type="NCBI Taxonomy" id="2044852"/>
    <lineage>
        <taxon>Bacteria</taxon>
        <taxon>Pseudomonadati</taxon>
        <taxon>Bacteroidota</taxon>
        <taxon>Cytophagia</taxon>
        <taxon>Cytophagales</taxon>
        <taxon>Hymenobacteraceae</taxon>
        <taxon>Hymenobacter</taxon>
    </lineage>
</organism>